<evidence type="ECO:0000313" key="4">
    <source>
        <dbReference type="Proteomes" id="UP000053660"/>
    </source>
</evidence>
<dbReference type="Gene3D" id="1.10.10.1940">
    <property type="match status" value="1"/>
</dbReference>
<dbReference type="Pfam" id="PF01549">
    <property type="entry name" value="ShK"/>
    <property type="match status" value="1"/>
</dbReference>
<dbReference type="InterPro" id="IPR003582">
    <property type="entry name" value="ShKT_dom"/>
</dbReference>
<keyword evidence="4" id="KW-1185">Reference proteome</keyword>
<protein>
    <submittedName>
        <fullName evidence="3">ShTK domain protein</fullName>
    </submittedName>
</protein>
<dbReference type="AlphaFoldDB" id="A0A0B1TCI6"/>
<feature type="domain" description="ShKT" evidence="2">
    <location>
        <begin position="45"/>
        <end position="79"/>
    </location>
</feature>
<gene>
    <name evidence="3" type="ORF">OESDEN_06542</name>
</gene>
<dbReference type="PROSITE" id="PS51670">
    <property type="entry name" value="SHKT"/>
    <property type="match status" value="1"/>
</dbReference>
<evidence type="ECO:0000259" key="2">
    <source>
        <dbReference type="PROSITE" id="PS51670"/>
    </source>
</evidence>
<evidence type="ECO:0000256" key="1">
    <source>
        <dbReference type="PROSITE-ProRule" id="PRU01005"/>
    </source>
</evidence>
<evidence type="ECO:0000313" key="3">
    <source>
        <dbReference type="EMBL" id="KHJ93542.1"/>
    </source>
</evidence>
<dbReference type="EMBL" id="KN550716">
    <property type="protein sequence ID" value="KHJ93542.1"/>
    <property type="molecule type" value="Genomic_DNA"/>
</dbReference>
<sequence length="103" mass="11416">MNLMYRCSDIMAPSVPDPVAPLPVPPLPIVPPNPVHVSPDTDEDCVDKTNLCWRWLDRCKSFFFEKIMKEFCALSCGFCTPKSLAAGQARAAKENSPSYLQLG</sequence>
<comment type="caution">
    <text evidence="1">Lacks conserved residue(s) required for the propagation of feature annotation.</text>
</comment>
<dbReference type="OrthoDB" id="6665824at2759"/>
<reference evidence="3 4" key="1">
    <citation type="submission" date="2014-03" db="EMBL/GenBank/DDBJ databases">
        <title>Draft genome of the hookworm Oesophagostomum dentatum.</title>
        <authorList>
            <person name="Mitreva M."/>
        </authorList>
    </citation>
    <scope>NUCLEOTIDE SEQUENCE [LARGE SCALE GENOMIC DNA]</scope>
    <source>
        <strain evidence="3 4">OD-Hann</strain>
    </source>
</reference>
<organism evidence="3 4">
    <name type="scientific">Oesophagostomum dentatum</name>
    <name type="common">Nodular worm</name>
    <dbReference type="NCBI Taxonomy" id="61180"/>
    <lineage>
        <taxon>Eukaryota</taxon>
        <taxon>Metazoa</taxon>
        <taxon>Ecdysozoa</taxon>
        <taxon>Nematoda</taxon>
        <taxon>Chromadorea</taxon>
        <taxon>Rhabditida</taxon>
        <taxon>Rhabditina</taxon>
        <taxon>Rhabditomorpha</taxon>
        <taxon>Strongyloidea</taxon>
        <taxon>Strongylidae</taxon>
        <taxon>Oesophagostomum</taxon>
    </lineage>
</organism>
<name>A0A0B1TCI6_OESDE</name>
<accession>A0A0B1TCI6</accession>
<proteinExistence type="predicted"/>
<keyword evidence="1" id="KW-1015">Disulfide bond</keyword>
<dbReference type="SMART" id="SM00254">
    <property type="entry name" value="ShKT"/>
    <property type="match status" value="1"/>
</dbReference>
<feature type="disulfide bond" evidence="1">
    <location>
        <begin position="45"/>
        <end position="79"/>
    </location>
</feature>
<dbReference type="Proteomes" id="UP000053660">
    <property type="component" value="Unassembled WGS sequence"/>
</dbReference>